<dbReference type="NCBIfam" id="NF000908">
    <property type="entry name" value="PRK00089.1"/>
    <property type="match status" value="1"/>
</dbReference>
<evidence type="ECO:0000313" key="13">
    <source>
        <dbReference type="Proteomes" id="UP000266313"/>
    </source>
</evidence>
<protein>
    <recommendedName>
        <fullName evidence="2 7">GTPase Era</fullName>
    </recommendedName>
</protein>
<evidence type="ECO:0000256" key="7">
    <source>
        <dbReference type="HAMAP-Rule" id="MF_00367"/>
    </source>
</evidence>
<dbReference type="GO" id="GO:0005829">
    <property type="term" value="C:cytosol"/>
    <property type="evidence" value="ECO:0007669"/>
    <property type="project" value="TreeGrafter"/>
</dbReference>
<keyword evidence="7" id="KW-0699">rRNA-binding</keyword>
<dbReference type="Gene3D" id="3.40.50.300">
    <property type="entry name" value="P-loop containing nucleotide triphosphate hydrolases"/>
    <property type="match status" value="1"/>
</dbReference>
<comment type="similarity">
    <text evidence="1 7 8 9">Belongs to the TRAFAC class TrmE-Era-EngA-EngB-Septin-like GTPase superfamily. Era GTPase family.</text>
</comment>
<dbReference type="RefSeq" id="WP_119632491.1">
    <property type="nucleotide sequence ID" value="NZ_AP017928.1"/>
</dbReference>
<evidence type="ECO:0000256" key="8">
    <source>
        <dbReference type="PROSITE-ProRule" id="PRU01050"/>
    </source>
</evidence>
<dbReference type="NCBIfam" id="TIGR00436">
    <property type="entry name" value="era"/>
    <property type="match status" value="1"/>
</dbReference>
<dbReference type="CDD" id="cd04163">
    <property type="entry name" value="Era"/>
    <property type="match status" value="1"/>
</dbReference>
<keyword evidence="7" id="KW-1003">Cell membrane</keyword>
<keyword evidence="7" id="KW-0963">Cytoplasm</keyword>
<evidence type="ECO:0000256" key="5">
    <source>
        <dbReference type="ARBA" id="ARBA00022884"/>
    </source>
</evidence>
<dbReference type="Pfam" id="PF01926">
    <property type="entry name" value="MMR_HSR1"/>
    <property type="match status" value="1"/>
</dbReference>
<feature type="binding site" evidence="7">
    <location>
        <begin position="57"/>
        <end position="61"/>
    </location>
    <ligand>
        <name>GTP</name>
        <dbReference type="ChEBI" id="CHEBI:37565"/>
    </ligand>
</feature>
<evidence type="ECO:0000256" key="4">
    <source>
        <dbReference type="ARBA" id="ARBA00022741"/>
    </source>
</evidence>
<dbReference type="PANTHER" id="PTHR42698">
    <property type="entry name" value="GTPASE ERA"/>
    <property type="match status" value="1"/>
</dbReference>
<dbReference type="InterPro" id="IPR004044">
    <property type="entry name" value="KH_dom_type_2"/>
</dbReference>
<dbReference type="FunFam" id="3.40.50.300:FF:000094">
    <property type="entry name" value="GTPase Era"/>
    <property type="match status" value="1"/>
</dbReference>
<dbReference type="InterPro" id="IPR015946">
    <property type="entry name" value="KH_dom-like_a/b"/>
</dbReference>
<dbReference type="GO" id="GO:0005525">
    <property type="term" value="F:GTP binding"/>
    <property type="evidence" value="ECO:0007669"/>
    <property type="project" value="UniProtKB-UniRule"/>
</dbReference>
<dbReference type="HAMAP" id="MF_00367">
    <property type="entry name" value="GTPase_Era"/>
    <property type="match status" value="1"/>
</dbReference>
<dbReference type="GO" id="GO:0043024">
    <property type="term" value="F:ribosomal small subunit binding"/>
    <property type="evidence" value="ECO:0007669"/>
    <property type="project" value="TreeGrafter"/>
</dbReference>
<feature type="binding site" evidence="7">
    <location>
        <begin position="119"/>
        <end position="122"/>
    </location>
    <ligand>
        <name>GTP</name>
        <dbReference type="ChEBI" id="CHEBI:37565"/>
    </ligand>
</feature>
<dbReference type="SUPFAM" id="SSF52540">
    <property type="entry name" value="P-loop containing nucleoside triphosphate hydrolases"/>
    <property type="match status" value="1"/>
</dbReference>
<proteinExistence type="inferred from homology"/>
<evidence type="ECO:0000256" key="9">
    <source>
        <dbReference type="RuleBase" id="RU003761"/>
    </source>
</evidence>
<keyword evidence="7" id="KW-0472">Membrane</keyword>
<dbReference type="InterPro" id="IPR027417">
    <property type="entry name" value="P-loop_NTPase"/>
</dbReference>
<dbReference type="NCBIfam" id="TIGR00231">
    <property type="entry name" value="small_GTP"/>
    <property type="match status" value="1"/>
</dbReference>
<evidence type="ECO:0000256" key="6">
    <source>
        <dbReference type="ARBA" id="ARBA00023134"/>
    </source>
</evidence>
<keyword evidence="13" id="KW-1185">Reference proteome</keyword>
<dbReference type="EMBL" id="AP017928">
    <property type="protein sequence ID" value="BBA37518.1"/>
    <property type="molecule type" value="Genomic_DNA"/>
</dbReference>
<evidence type="ECO:0000256" key="1">
    <source>
        <dbReference type="ARBA" id="ARBA00007921"/>
    </source>
</evidence>
<keyword evidence="6 7" id="KW-0342">GTP-binding</keyword>
<dbReference type="KEGG" id="mmai:sS8_5601"/>
<organism evidence="12 13">
    <name type="scientific">Methylocaldum marinum</name>
    <dbReference type="NCBI Taxonomy" id="1432792"/>
    <lineage>
        <taxon>Bacteria</taxon>
        <taxon>Pseudomonadati</taxon>
        <taxon>Pseudomonadota</taxon>
        <taxon>Gammaproteobacteria</taxon>
        <taxon>Methylococcales</taxon>
        <taxon>Methylococcaceae</taxon>
        <taxon>Methylocaldum</taxon>
    </lineage>
</organism>
<feature type="region of interest" description="G5" evidence="8">
    <location>
        <begin position="149"/>
        <end position="151"/>
    </location>
</feature>
<dbReference type="InterPro" id="IPR006073">
    <property type="entry name" value="GTP-bd"/>
</dbReference>
<dbReference type="PRINTS" id="PR00326">
    <property type="entry name" value="GTP1OBG"/>
</dbReference>
<evidence type="ECO:0000259" key="11">
    <source>
        <dbReference type="PROSITE" id="PS51713"/>
    </source>
</evidence>
<gene>
    <name evidence="7" type="primary">era</name>
    <name evidence="12" type="ORF">sS8_5601</name>
</gene>
<evidence type="ECO:0000256" key="3">
    <source>
        <dbReference type="ARBA" id="ARBA00022517"/>
    </source>
</evidence>
<evidence type="ECO:0000259" key="10">
    <source>
        <dbReference type="PROSITE" id="PS50823"/>
    </source>
</evidence>
<dbReference type="InterPro" id="IPR009019">
    <property type="entry name" value="KH_sf_prok-type"/>
</dbReference>
<dbReference type="GO" id="GO:0070181">
    <property type="term" value="F:small ribosomal subunit rRNA binding"/>
    <property type="evidence" value="ECO:0007669"/>
    <property type="project" value="UniProtKB-UniRule"/>
</dbReference>
<dbReference type="SUPFAM" id="SSF54814">
    <property type="entry name" value="Prokaryotic type KH domain (KH-domain type II)"/>
    <property type="match status" value="1"/>
</dbReference>
<evidence type="ECO:0000313" key="12">
    <source>
        <dbReference type="EMBL" id="BBA37518.1"/>
    </source>
</evidence>
<feature type="region of interest" description="G1" evidence="8">
    <location>
        <begin position="10"/>
        <end position="17"/>
    </location>
</feature>
<dbReference type="InterPro" id="IPR005225">
    <property type="entry name" value="Small_GTP-bd"/>
</dbReference>
<comment type="subunit">
    <text evidence="7">Monomer.</text>
</comment>
<comment type="subcellular location">
    <subcellularLocation>
        <location evidence="7">Cytoplasm</location>
    </subcellularLocation>
    <subcellularLocation>
        <location evidence="7">Cell membrane</location>
        <topology evidence="7">Peripheral membrane protein</topology>
    </subcellularLocation>
</comment>
<name>A0A286P4E1_9GAMM</name>
<dbReference type="Gene3D" id="3.30.300.20">
    <property type="match status" value="1"/>
</dbReference>
<feature type="binding site" evidence="7">
    <location>
        <begin position="10"/>
        <end position="17"/>
    </location>
    <ligand>
        <name>GTP</name>
        <dbReference type="ChEBI" id="CHEBI:37565"/>
    </ligand>
</feature>
<dbReference type="PROSITE" id="PS51713">
    <property type="entry name" value="G_ERA"/>
    <property type="match status" value="1"/>
</dbReference>
<dbReference type="InterPro" id="IPR005662">
    <property type="entry name" value="GTPase_Era-like"/>
</dbReference>
<feature type="region of interest" description="G2" evidence="8">
    <location>
        <begin position="36"/>
        <end position="40"/>
    </location>
</feature>
<feature type="domain" description="Era-type G" evidence="11">
    <location>
        <begin position="2"/>
        <end position="170"/>
    </location>
</feature>
<dbReference type="Pfam" id="PF07650">
    <property type="entry name" value="KH_2"/>
    <property type="match status" value="1"/>
</dbReference>
<dbReference type="OrthoDB" id="9805918at2"/>
<sequence>MKAGFVALVGRPNVGKSTLLNHLVGQKISITSRRPQTTRHRICGIKTTEEGQIVFVDTPGIHASQKRAMNRYLNRAAVSALLDVDLIIWIIDRPNWLREDDLVLERIKSAGVPVVLVINKVDRLEDKAVLLPFLEEAAARHSFADLVPVSALKGVNLDVLERKIIALLPEGEPIFPEDQITDKPERFFAAEVIREKLLRSLSQEVPHALTVEIEQFKIEGGLTRINAVIWVEREGQKAIIIGHGGEVLKKVGERARHELEHLLDSKVYLELWVKVKKGWSDDERALHSLGYVE</sequence>
<feature type="domain" description="KH type-2" evidence="10">
    <location>
        <begin position="193"/>
        <end position="277"/>
    </location>
</feature>
<keyword evidence="5 7" id="KW-0694">RNA-binding</keyword>
<dbReference type="GO" id="GO:0000028">
    <property type="term" value="P:ribosomal small subunit assembly"/>
    <property type="evidence" value="ECO:0007669"/>
    <property type="project" value="TreeGrafter"/>
</dbReference>
<feature type="region of interest" description="G4" evidence="8">
    <location>
        <begin position="119"/>
        <end position="122"/>
    </location>
</feature>
<dbReference type="PANTHER" id="PTHR42698:SF1">
    <property type="entry name" value="GTPASE ERA, MITOCHONDRIAL"/>
    <property type="match status" value="1"/>
</dbReference>
<dbReference type="FunFam" id="3.30.300.20:FF:000003">
    <property type="entry name" value="GTPase Era"/>
    <property type="match status" value="1"/>
</dbReference>
<keyword evidence="3 7" id="KW-0690">Ribosome biogenesis</keyword>
<dbReference type="AlphaFoldDB" id="A0A286P4E1"/>
<dbReference type="CDD" id="cd22534">
    <property type="entry name" value="KH-II_Era"/>
    <property type="match status" value="1"/>
</dbReference>
<reference evidence="12 13" key="1">
    <citation type="submission" date="2016-12" db="EMBL/GenBank/DDBJ databases">
        <title>Genome sequencing of Methylocaldum marinum.</title>
        <authorList>
            <person name="Takeuchi M."/>
            <person name="Kamagata Y."/>
            <person name="Hiraoka S."/>
            <person name="Oshima K."/>
            <person name="Hattori M."/>
            <person name="Iwasaki W."/>
        </authorList>
    </citation>
    <scope>NUCLEOTIDE SEQUENCE [LARGE SCALE GENOMIC DNA]</scope>
    <source>
        <strain evidence="12 13">S8</strain>
    </source>
</reference>
<dbReference type="InterPro" id="IPR030388">
    <property type="entry name" value="G_ERA_dom"/>
</dbReference>
<evidence type="ECO:0000256" key="2">
    <source>
        <dbReference type="ARBA" id="ARBA00020484"/>
    </source>
</evidence>
<dbReference type="Proteomes" id="UP000266313">
    <property type="component" value="Chromosome"/>
</dbReference>
<dbReference type="PROSITE" id="PS50823">
    <property type="entry name" value="KH_TYPE_2"/>
    <property type="match status" value="1"/>
</dbReference>
<dbReference type="GO" id="GO:0005886">
    <property type="term" value="C:plasma membrane"/>
    <property type="evidence" value="ECO:0007669"/>
    <property type="project" value="UniProtKB-SubCell"/>
</dbReference>
<keyword evidence="4 7" id="KW-0547">Nucleotide-binding</keyword>
<feature type="region of interest" description="G3" evidence="8">
    <location>
        <begin position="57"/>
        <end position="60"/>
    </location>
</feature>
<dbReference type="GO" id="GO:0003924">
    <property type="term" value="F:GTPase activity"/>
    <property type="evidence" value="ECO:0007669"/>
    <property type="project" value="UniProtKB-UniRule"/>
</dbReference>
<comment type="function">
    <text evidence="7">An essential GTPase that binds both GDP and GTP, with rapid nucleotide exchange. Plays a role in 16S rRNA processing and 30S ribosomal subunit biogenesis and possibly also in cell cycle regulation and energy metabolism.</text>
</comment>
<accession>A0A286P4E1</accession>